<evidence type="ECO:0000313" key="1">
    <source>
        <dbReference type="EMBL" id="GAA96813.1"/>
    </source>
</evidence>
<dbReference type="EMBL" id="BABT02000106">
    <property type="protein sequence ID" value="GAA96813.1"/>
    <property type="molecule type" value="Genomic_DNA"/>
</dbReference>
<accession>G7E1V3</accession>
<gene>
    <name evidence="1" type="primary">Mo03485</name>
    <name evidence="1" type="ORF">E5Q_03485</name>
</gene>
<comment type="caution">
    <text evidence="1">The sequence shown here is derived from an EMBL/GenBank/DDBJ whole genome shotgun (WGS) entry which is preliminary data.</text>
</comment>
<reference evidence="1 2" key="2">
    <citation type="journal article" date="2012" name="Open Biol.">
        <title>Characteristics of nucleosomes and linker DNA regions on the genome of the basidiomycete Mixia osmundae revealed by mono- and dinucleosome mapping.</title>
        <authorList>
            <person name="Nishida H."/>
            <person name="Kondo S."/>
            <person name="Matsumoto T."/>
            <person name="Suzuki Y."/>
            <person name="Yoshikawa H."/>
            <person name="Taylor T.D."/>
            <person name="Sugiyama J."/>
        </authorList>
    </citation>
    <scope>NUCLEOTIDE SEQUENCE [LARGE SCALE GENOMIC DNA]</scope>
    <source>
        <strain evidence="2">CBS 9802 / IAM 14324 / JCM 22182 / KY 12970</strain>
    </source>
</reference>
<dbReference type="Proteomes" id="UP000009131">
    <property type="component" value="Unassembled WGS sequence"/>
</dbReference>
<name>G7E1V3_MIXOS</name>
<sequence length="52" mass="5815">MGSSDRSCEARQVIPSAYFASIPTKIGKQRSCSDGFVYRAYLIRSDVHVWSS</sequence>
<evidence type="ECO:0000313" key="2">
    <source>
        <dbReference type="Proteomes" id="UP000009131"/>
    </source>
</evidence>
<dbReference type="HOGENOM" id="CLU_3129778_0_0_1"/>
<dbReference type="AlphaFoldDB" id="G7E1V3"/>
<organism evidence="1 2">
    <name type="scientific">Mixia osmundae (strain CBS 9802 / IAM 14324 / JCM 22182 / KY 12970)</name>
    <dbReference type="NCBI Taxonomy" id="764103"/>
    <lineage>
        <taxon>Eukaryota</taxon>
        <taxon>Fungi</taxon>
        <taxon>Dikarya</taxon>
        <taxon>Basidiomycota</taxon>
        <taxon>Pucciniomycotina</taxon>
        <taxon>Mixiomycetes</taxon>
        <taxon>Mixiales</taxon>
        <taxon>Mixiaceae</taxon>
        <taxon>Mixia</taxon>
    </lineage>
</organism>
<keyword evidence="2" id="KW-1185">Reference proteome</keyword>
<protein>
    <submittedName>
        <fullName evidence="1">Uncharacterized protein</fullName>
    </submittedName>
</protein>
<reference evidence="1 2" key="1">
    <citation type="journal article" date="2011" name="J. Gen. Appl. Microbiol.">
        <title>Draft genome sequencing of the enigmatic basidiomycete Mixia osmundae.</title>
        <authorList>
            <person name="Nishida H."/>
            <person name="Nagatsuka Y."/>
            <person name="Sugiyama J."/>
        </authorList>
    </citation>
    <scope>NUCLEOTIDE SEQUENCE [LARGE SCALE GENOMIC DNA]</scope>
    <source>
        <strain evidence="2">CBS 9802 / IAM 14324 / JCM 22182 / KY 12970</strain>
    </source>
</reference>
<dbReference type="InParanoid" id="G7E1V3"/>
<proteinExistence type="predicted"/>